<evidence type="ECO:0000313" key="4">
    <source>
        <dbReference type="Proteomes" id="UP000031516"/>
    </source>
</evidence>
<accession>A0A0A8L6E6</accession>
<evidence type="ECO:0000256" key="1">
    <source>
        <dbReference type="SAM" id="Coils"/>
    </source>
</evidence>
<name>A0A0A8L6E6_9SACH</name>
<evidence type="ECO:0000256" key="2">
    <source>
        <dbReference type="SAM" id="MobiDB-lite"/>
    </source>
</evidence>
<dbReference type="OrthoDB" id="3996692at2759"/>
<proteinExistence type="predicted"/>
<feature type="region of interest" description="Disordered" evidence="2">
    <location>
        <begin position="176"/>
        <end position="200"/>
    </location>
</feature>
<keyword evidence="4" id="KW-1185">Reference proteome</keyword>
<keyword evidence="1" id="KW-0175">Coiled coil</keyword>
<reference evidence="3 4" key="1">
    <citation type="submission" date="2014-03" db="EMBL/GenBank/DDBJ databases">
        <title>The genome of Kluyveromyces dobzhanskii.</title>
        <authorList>
            <person name="Nystedt B."/>
            <person name="Astrom S."/>
        </authorList>
    </citation>
    <scope>NUCLEOTIDE SEQUENCE [LARGE SCALE GENOMIC DNA]</scope>
    <source>
        <strain evidence="3 4">CBS 2104</strain>
    </source>
</reference>
<dbReference type="EMBL" id="CCBQ010000039">
    <property type="protein sequence ID" value="CDO94641.1"/>
    <property type="molecule type" value="Genomic_DNA"/>
</dbReference>
<comment type="caution">
    <text evidence="3">The sequence shown here is derived from an EMBL/GenBank/DDBJ whole genome shotgun (WGS) entry which is preliminary data.</text>
</comment>
<feature type="coiled-coil region" evidence="1">
    <location>
        <begin position="313"/>
        <end position="344"/>
    </location>
</feature>
<sequence length="344" mass="39069">MFHNNLDQWCEYNASFVEKLHRKYPKEDLEEYLKSTNVHSLIEARKHAEWDELPMDLDSQLKLEFASYLIHEASNQSTGATNSLKSTVLLQKLGDADVGALKELVRLVRENDAALYSHKSANEDEGKVEQVTSYLISSAISKGVSLSSIDDLANVDGAHDPVLFCKKTVDVLLEAYPDGSGHAGQKQPTPPPTEPETKDIAKQQDLQTAITDLQLAYKFLKSKYESDRDEYLTTIETLNKTNKELSEEILHYHSKLKESEEKAKVVSQILPGPSDTDKSLPTVFSDISDSTGPSTTVNHQSFTMMKQEFKRILADTQLRYEKELQQERELREQIEDQLDNQRYN</sequence>
<protein>
    <submittedName>
        <fullName evidence="3">WGS project CCBQ000000000 data, contig 00014</fullName>
    </submittedName>
</protein>
<feature type="coiled-coil region" evidence="1">
    <location>
        <begin position="228"/>
        <end position="262"/>
    </location>
</feature>
<dbReference type="AlphaFoldDB" id="A0A0A8L6E6"/>
<organism evidence="3 4">
    <name type="scientific">Kluyveromyces dobzhanskii CBS 2104</name>
    <dbReference type="NCBI Taxonomy" id="1427455"/>
    <lineage>
        <taxon>Eukaryota</taxon>
        <taxon>Fungi</taxon>
        <taxon>Dikarya</taxon>
        <taxon>Ascomycota</taxon>
        <taxon>Saccharomycotina</taxon>
        <taxon>Saccharomycetes</taxon>
        <taxon>Saccharomycetales</taxon>
        <taxon>Saccharomycetaceae</taxon>
        <taxon>Kluyveromyces</taxon>
    </lineage>
</organism>
<dbReference type="Proteomes" id="UP000031516">
    <property type="component" value="Unassembled WGS sequence"/>
</dbReference>
<evidence type="ECO:0000313" key="3">
    <source>
        <dbReference type="EMBL" id="CDO94641.1"/>
    </source>
</evidence>
<gene>
    <name evidence="3" type="ORF">KLDO_g2900</name>
</gene>